<protein>
    <recommendedName>
        <fullName evidence="2">DUF3669 domain-containing protein</fullName>
    </recommendedName>
</protein>
<feature type="domain" description="DUF3669" evidence="2">
    <location>
        <begin position="253"/>
        <end position="316"/>
    </location>
</feature>
<dbReference type="PANTHER" id="PTHR40780">
    <property type="entry name" value="DUF3669 DOMAIN-CONTAINING PROTEIN"/>
    <property type="match status" value="1"/>
</dbReference>
<accession>A0A0D1YDE7</accession>
<proteinExistence type="predicted"/>
<evidence type="ECO:0000313" key="4">
    <source>
        <dbReference type="Proteomes" id="UP000053599"/>
    </source>
</evidence>
<dbReference type="Pfam" id="PF12417">
    <property type="entry name" value="DUF3669"/>
    <property type="match status" value="1"/>
</dbReference>
<evidence type="ECO:0000259" key="2">
    <source>
        <dbReference type="Pfam" id="PF12417"/>
    </source>
</evidence>
<feature type="compositionally biased region" description="Acidic residues" evidence="1">
    <location>
        <begin position="373"/>
        <end position="387"/>
    </location>
</feature>
<dbReference type="EMBL" id="KN846953">
    <property type="protein sequence ID" value="KIV78834.1"/>
    <property type="molecule type" value="Genomic_DNA"/>
</dbReference>
<dbReference type="InterPro" id="IPR022137">
    <property type="entry name" value="Znf_prot_DUF3669"/>
</dbReference>
<gene>
    <name evidence="3" type="ORF">PV11_06444</name>
</gene>
<name>A0A0D1YDE7_9EURO</name>
<dbReference type="PANTHER" id="PTHR40780:SF2">
    <property type="entry name" value="DUF3669 DOMAIN-CONTAINING PROTEIN"/>
    <property type="match status" value="1"/>
</dbReference>
<organism evidence="3 4">
    <name type="scientific">Exophiala sideris</name>
    <dbReference type="NCBI Taxonomy" id="1016849"/>
    <lineage>
        <taxon>Eukaryota</taxon>
        <taxon>Fungi</taxon>
        <taxon>Dikarya</taxon>
        <taxon>Ascomycota</taxon>
        <taxon>Pezizomycotina</taxon>
        <taxon>Eurotiomycetes</taxon>
        <taxon>Chaetothyriomycetidae</taxon>
        <taxon>Chaetothyriales</taxon>
        <taxon>Herpotrichiellaceae</taxon>
        <taxon>Exophiala</taxon>
    </lineage>
</organism>
<reference evidence="3 4" key="1">
    <citation type="submission" date="2015-01" db="EMBL/GenBank/DDBJ databases">
        <title>The Genome Sequence of Exophiala sideris CBS121828.</title>
        <authorList>
            <consortium name="The Broad Institute Genomics Platform"/>
            <person name="Cuomo C."/>
            <person name="de Hoog S."/>
            <person name="Gorbushina A."/>
            <person name="Stielow B."/>
            <person name="Teixiera M."/>
            <person name="Abouelleil A."/>
            <person name="Chapman S.B."/>
            <person name="Priest M."/>
            <person name="Young S.K."/>
            <person name="Wortman J."/>
            <person name="Nusbaum C."/>
            <person name="Birren B."/>
        </authorList>
    </citation>
    <scope>NUCLEOTIDE SEQUENCE [LARGE SCALE GENOMIC DNA]</scope>
    <source>
        <strain evidence="3 4">CBS 121828</strain>
    </source>
</reference>
<dbReference type="STRING" id="1016849.A0A0D1YDE7"/>
<dbReference type="HOGENOM" id="CLU_039531_1_0_1"/>
<dbReference type="AlphaFoldDB" id="A0A0D1YDE7"/>
<evidence type="ECO:0000256" key="1">
    <source>
        <dbReference type="SAM" id="MobiDB-lite"/>
    </source>
</evidence>
<dbReference type="OrthoDB" id="2993351at2759"/>
<feature type="region of interest" description="Disordered" evidence="1">
    <location>
        <begin position="363"/>
        <end position="395"/>
    </location>
</feature>
<dbReference type="Proteomes" id="UP000053599">
    <property type="component" value="Unassembled WGS sequence"/>
</dbReference>
<evidence type="ECO:0000313" key="3">
    <source>
        <dbReference type="EMBL" id="KIV78834.1"/>
    </source>
</evidence>
<sequence>MPDQHHTTEPFFRDIGRGTCGSVFELPGTAWAIKKGANVAAISNDYNLTNLAYNSYRKSLDIFANVDFLSSRRIPQVPRALFYDGPTSGWWTANLSRFPDADRTRGAVFNLTYIPPVLESTREALVDTFFQKSATTKRNVLCNPENRDCLVRLYLGKNSPSRRKYDSTDTLRNFPLYLDHARMLMSNLVIDIYAQEMAIGLAILHWHAQIDAHDTEFVIGSSGKPLWSGTFFPGHCSFRSPLTTCDGSVGNELWMLDYDKCTMVDLKASDCEIIKKYLVAVTGNDPYYPHPRLDDELWRIFRFMYLRASRAIIGSRQLGERVRSLPDVLIKQWEQWGDIDFESNDDDIFERVSSDNDEEEYVRVNMVERDSGSDEEDGDDDSEEDYISIEAYSDI</sequence>